<dbReference type="RefSeq" id="WP_227889623.1">
    <property type="nucleotide sequence ID" value="NZ_JAJFZQ010000002.1"/>
</dbReference>
<dbReference type="SUPFAM" id="SSF53335">
    <property type="entry name" value="S-adenosyl-L-methionine-dependent methyltransferases"/>
    <property type="match status" value="1"/>
</dbReference>
<keyword evidence="3" id="KW-1185">Reference proteome</keyword>
<dbReference type="EMBL" id="JAJFZQ010000002">
    <property type="protein sequence ID" value="MCC3264762.1"/>
    <property type="molecule type" value="Genomic_DNA"/>
</dbReference>
<protein>
    <submittedName>
        <fullName evidence="2">Class I SAM-dependent methyltransferase</fullName>
    </submittedName>
</protein>
<gene>
    <name evidence="2" type="ORF">LJ752_01710</name>
</gene>
<comment type="caution">
    <text evidence="2">The sequence shown here is derived from an EMBL/GenBank/DDBJ whole genome shotgun (WGS) entry which is preliminary data.</text>
</comment>
<dbReference type="InterPro" id="IPR029063">
    <property type="entry name" value="SAM-dependent_MTases_sf"/>
</dbReference>
<reference evidence="2" key="1">
    <citation type="submission" date="2021-10" db="EMBL/GenBank/DDBJ databases">
        <title>Novel species in genus Arthrobacter.</title>
        <authorList>
            <person name="Liu Y."/>
        </authorList>
    </citation>
    <scope>NUCLEOTIDE SEQUENCE</scope>
    <source>
        <strain evidence="2">Zg-Y786</strain>
    </source>
</reference>
<evidence type="ECO:0000313" key="2">
    <source>
        <dbReference type="EMBL" id="MCC3264762.1"/>
    </source>
</evidence>
<proteinExistence type="predicted"/>
<name>A0ABS8GDR9_9MICC</name>
<evidence type="ECO:0000313" key="3">
    <source>
        <dbReference type="Proteomes" id="UP001139168"/>
    </source>
</evidence>
<dbReference type="InterPro" id="IPR041698">
    <property type="entry name" value="Methyltransf_25"/>
</dbReference>
<dbReference type="Gene3D" id="3.40.50.150">
    <property type="entry name" value="Vaccinia Virus protein VP39"/>
    <property type="match status" value="1"/>
</dbReference>
<dbReference type="Gene3D" id="2.20.130.10">
    <property type="entry name" value="CAC2371-like domains"/>
    <property type="match status" value="1"/>
</dbReference>
<accession>A0ABS8GDR9</accession>
<keyword evidence="2" id="KW-0489">Methyltransferase</keyword>
<dbReference type="Pfam" id="PF13649">
    <property type="entry name" value="Methyltransf_25"/>
    <property type="match status" value="1"/>
</dbReference>
<dbReference type="GO" id="GO:0008168">
    <property type="term" value="F:methyltransferase activity"/>
    <property type="evidence" value="ECO:0007669"/>
    <property type="project" value="UniProtKB-KW"/>
</dbReference>
<keyword evidence="2" id="KW-0808">Transferase</keyword>
<sequence length="251" mass="27711">MSAADFYTGLIPDVYTALRGAIFEAGRYLDFVEQTGQPALELGCGDDGPFLELVRLGFDIDGIDSSQDMLDRCHARAAAENLRITTYRQLMQHLKLPRTYRSIYLAGPTFNLLPDDDAAMQALQGIAGHLQKGGAAMMPLWIPCPTAMEDIGRAREATVVGGATARYTVESEEYDDARRTRRTHTLYELETGSTVERVRREWIIHWHTPEGFTELAHAAGLEVTYGDLDPDSDEFTAYLTRAESGVSAAAS</sequence>
<dbReference type="Proteomes" id="UP001139168">
    <property type="component" value="Unassembled WGS sequence"/>
</dbReference>
<evidence type="ECO:0000259" key="1">
    <source>
        <dbReference type="Pfam" id="PF13649"/>
    </source>
</evidence>
<organism evidence="2 3">
    <name type="scientific">Arthrobacter gengyunqii</name>
    <dbReference type="NCBI Taxonomy" id="2886940"/>
    <lineage>
        <taxon>Bacteria</taxon>
        <taxon>Bacillati</taxon>
        <taxon>Actinomycetota</taxon>
        <taxon>Actinomycetes</taxon>
        <taxon>Micrococcales</taxon>
        <taxon>Micrococcaceae</taxon>
        <taxon>Arthrobacter</taxon>
    </lineage>
</organism>
<feature type="domain" description="Methyltransferase" evidence="1">
    <location>
        <begin position="40"/>
        <end position="134"/>
    </location>
</feature>
<dbReference type="GO" id="GO:0032259">
    <property type="term" value="P:methylation"/>
    <property type="evidence" value="ECO:0007669"/>
    <property type="project" value="UniProtKB-KW"/>
</dbReference>